<organism evidence="1 2">
    <name type="scientific">Acinetobacter phage vB_AbaM_ME3</name>
    <dbReference type="NCBI Taxonomy" id="1837876"/>
    <lineage>
        <taxon>Viruses</taxon>
        <taxon>Duplodnaviria</taxon>
        <taxon>Heunggongvirae</taxon>
        <taxon>Uroviricota</taxon>
        <taxon>Caudoviricetes</taxon>
        <taxon>Metrivirus</taxon>
        <taxon>Metrivirus ME3</taxon>
    </lineage>
</organism>
<name>A0A172Q0R2_9CAUD</name>
<gene>
    <name evidence="1" type="ORF">ME3_271</name>
</gene>
<protein>
    <submittedName>
        <fullName evidence="1">Uncharacterized protein</fullName>
    </submittedName>
</protein>
<dbReference type="Proteomes" id="UP000225947">
    <property type="component" value="Segment"/>
</dbReference>
<dbReference type="EMBL" id="KU935715">
    <property type="protein sequence ID" value="AND75432.1"/>
    <property type="molecule type" value="Genomic_DNA"/>
</dbReference>
<evidence type="ECO:0000313" key="1">
    <source>
        <dbReference type="EMBL" id="AND75432.1"/>
    </source>
</evidence>
<reference evidence="2" key="1">
    <citation type="submission" date="2016-03" db="EMBL/GenBank/DDBJ databases">
        <title>Characterization of Acinetobacter baumannii phage vB_AbaM_ME3.</title>
        <authorList>
            <person name="Buttimer C.T.H."/>
            <person name="Elbreki M."/>
            <person name="Coffey A."/>
        </authorList>
    </citation>
    <scope>NUCLEOTIDE SEQUENCE [LARGE SCALE GENOMIC DNA]</scope>
</reference>
<evidence type="ECO:0000313" key="2">
    <source>
        <dbReference type="Proteomes" id="UP000225947"/>
    </source>
</evidence>
<proteinExistence type="predicted"/>
<keyword evidence="2" id="KW-1185">Reference proteome</keyword>
<accession>A0A172Q0R2</accession>
<sequence>MIEKIFAINFVNMNSTLIPDEKSNKDYVVVIPYLNTTFSIVHNRNRKEIEITLVNGKVIKTSSRFVFSKEEIKSIKCSKNAVSKAAAYSYASCYVDLPKDDALVDANFPTYKADDFSTYRRYFNEHSQDMICSSEVKQHLFRIPLPSNYFKYITEEHIKNGCIGEIRLPTSYNDTMIEGDYIYTNNVSCVKRSLERLIDYLSQQQPCKVEKRKKGCINLLDQIKHIVENTDHEFSLRVIFNSLTKTLDNYQREHDG</sequence>